<keyword evidence="4" id="KW-0472">Membrane</keyword>
<dbReference type="Gene3D" id="1.20.5.1930">
    <property type="match status" value="1"/>
</dbReference>
<dbReference type="SUPFAM" id="SSF55874">
    <property type="entry name" value="ATPase domain of HSP90 chaperone/DNA topoisomerase II/histidine kinase"/>
    <property type="match status" value="1"/>
</dbReference>
<dbReference type="Proteomes" id="UP000295210">
    <property type="component" value="Unassembled WGS sequence"/>
</dbReference>
<dbReference type="InterPro" id="IPR003594">
    <property type="entry name" value="HATPase_dom"/>
</dbReference>
<keyword evidence="4" id="KW-1133">Transmembrane helix</keyword>
<feature type="transmembrane region" description="Helical" evidence="4">
    <location>
        <begin position="120"/>
        <end position="140"/>
    </location>
</feature>
<dbReference type="OrthoDB" id="9797605at2"/>
<dbReference type="GO" id="GO:0000155">
    <property type="term" value="F:phosphorelay sensor kinase activity"/>
    <property type="evidence" value="ECO:0007669"/>
    <property type="project" value="InterPro"/>
</dbReference>
<sequence length="406" mass="45466">MADAEQVDFSYGTYMVFGKPLFFWLRWGGFLIALLEVIVEAQTGPVSIRGTLAPLFWLKVCGAFVYAFLYVKNIPIRVNLAPHRERWLLPQILLGVMLSLDLTNLSVFCIPFCVPVKRRLRWCGIAVICTFAGWIGRMYIFRHQAAPFWNQILHSPARLAVAVVVIGQNYVWYGFAFLGACLLFELAKRQHELAVSNGELITLQAEIKESAKFEERYRLSRELHDAAGHYLTTLGIQLEIAQHRAAEAALPAIARAQLINRVLLAEIRESVSAWREEDIRDLSIALKQMLHDVSGVRTHLEVQGNMTDIPPSIAHGLYRCAQEAITNVLRHSEAHNLWVELTRNKESVRLAIRDDGRGCGALTKGNGLNGIDSRAKEMRGALEFPLLPASGFAVSVTIPIEKGEVA</sequence>
<feature type="transmembrane region" description="Helical" evidence="4">
    <location>
        <begin position="160"/>
        <end position="184"/>
    </location>
</feature>
<organism evidence="7 8">
    <name type="scientific">Acidipila rosea</name>
    <dbReference type="NCBI Taxonomy" id="768535"/>
    <lineage>
        <taxon>Bacteria</taxon>
        <taxon>Pseudomonadati</taxon>
        <taxon>Acidobacteriota</taxon>
        <taxon>Terriglobia</taxon>
        <taxon>Terriglobales</taxon>
        <taxon>Acidobacteriaceae</taxon>
        <taxon>Acidipila</taxon>
    </lineage>
</organism>
<dbReference type="PANTHER" id="PTHR24421">
    <property type="entry name" value="NITRATE/NITRITE SENSOR PROTEIN NARX-RELATED"/>
    <property type="match status" value="1"/>
</dbReference>
<evidence type="ECO:0000256" key="2">
    <source>
        <dbReference type="ARBA" id="ARBA00022777"/>
    </source>
</evidence>
<dbReference type="Pfam" id="PF02518">
    <property type="entry name" value="HATPase_c"/>
    <property type="match status" value="1"/>
</dbReference>
<evidence type="ECO:0000256" key="3">
    <source>
        <dbReference type="ARBA" id="ARBA00023012"/>
    </source>
</evidence>
<dbReference type="EMBL" id="SMGK01000004">
    <property type="protein sequence ID" value="TCK71863.1"/>
    <property type="molecule type" value="Genomic_DNA"/>
</dbReference>
<dbReference type="RefSeq" id="WP_131997032.1">
    <property type="nucleotide sequence ID" value="NZ_SMGK01000004.1"/>
</dbReference>
<feature type="transmembrane region" description="Helical" evidence="4">
    <location>
        <begin position="51"/>
        <end position="71"/>
    </location>
</feature>
<keyword evidence="4" id="KW-0812">Transmembrane</keyword>
<dbReference type="AlphaFoldDB" id="A0A4R1L4G6"/>
<dbReference type="InterPro" id="IPR011712">
    <property type="entry name" value="Sig_transdc_His_kin_sub3_dim/P"/>
</dbReference>
<evidence type="ECO:0000256" key="1">
    <source>
        <dbReference type="ARBA" id="ARBA00022679"/>
    </source>
</evidence>
<dbReference type="GO" id="GO:0016020">
    <property type="term" value="C:membrane"/>
    <property type="evidence" value="ECO:0007669"/>
    <property type="project" value="InterPro"/>
</dbReference>
<dbReference type="InterPro" id="IPR050482">
    <property type="entry name" value="Sensor_HK_TwoCompSys"/>
</dbReference>
<dbReference type="PANTHER" id="PTHR24421:SF59">
    <property type="entry name" value="OXYGEN SENSOR HISTIDINE KINASE NREB"/>
    <property type="match status" value="1"/>
</dbReference>
<protein>
    <submittedName>
        <fullName evidence="7">Signal transduction histidine kinase</fullName>
    </submittedName>
</protein>
<dbReference type="Pfam" id="PF07730">
    <property type="entry name" value="HisKA_3"/>
    <property type="match status" value="1"/>
</dbReference>
<keyword evidence="8" id="KW-1185">Reference proteome</keyword>
<proteinExistence type="predicted"/>
<evidence type="ECO:0000256" key="4">
    <source>
        <dbReference type="SAM" id="Phobius"/>
    </source>
</evidence>
<feature type="transmembrane region" description="Helical" evidence="4">
    <location>
        <begin position="21"/>
        <end position="39"/>
    </location>
</feature>
<feature type="transmembrane region" description="Helical" evidence="4">
    <location>
        <begin position="91"/>
        <end position="113"/>
    </location>
</feature>
<dbReference type="CDD" id="cd16917">
    <property type="entry name" value="HATPase_UhpB-NarQ-NarX-like"/>
    <property type="match status" value="1"/>
</dbReference>
<feature type="domain" description="Histidine kinase/HSP90-like ATPase" evidence="5">
    <location>
        <begin position="315"/>
        <end position="361"/>
    </location>
</feature>
<feature type="domain" description="Signal transduction histidine kinase subgroup 3 dimerisation and phosphoacceptor" evidence="6">
    <location>
        <begin position="215"/>
        <end position="277"/>
    </location>
</feature>
<dbReference type="GO" id="GO:0046983">
    <property type="term" value="F:protein dimerization activity"/>
    <property type="evidence" value="ECO:0007669"/>
    <property type="project" value="InterPro"/>
</dbReference>
<accession>A0A4R1L4G6</accession>
<evidence type="ECO:0000259" key="5">
    <source>
        <dbReference type="Pfam" id="PF02518"/>
    </source>
</evidence>
<keyword evidence="2 7" id="KW-0418">Kinase</keyword>
<evidence type="ECO:0000313" key="7">
    <source>
        <dbReference type="EMBL" id="TCK71863.1"/>
    </source>
</evidence>
<evidence type="ECO:0000313" key="8">
    <source>
        <dbReference type="Proteomes" id="UP000295210"/>
    </source>
</evidence>
<dbReference type="Gene3D" id="3.30.565.10">
    <property type="entry name" value="Histidine kinase-like ATPase, C-terminal domain"/>
    <property type="match status" value="1"/>
</dbReference>
<keyword evidence="3" id="KW-0902">Two-component regulatory system</keyword>
<dbReference type="InterPro" id="IPR036890">
    <property type="entry name" value="HATPase_C_sf"/>
</dbReference>
<evidence type="ECO:0000259" key="6">
    <source>
        <dbReference type="Pfam" id="PF07730"/>
    </source>
</evidence>
<gene>
    <name evidence="7" type="ORF">C7378_2484</name>
</gene>
<comment type="caution">
    <text evidence="7">The sequence shown here is derived from an EMBL/GenBank/DDBJ whole genome shotgun (WGS) entry which is preliminary data.</text>
</comment>
<reference evidence="7 8" key="1">
    <citation type="submission" date="2019-03" db="EMBL/GenBank/DDBJ databases">
        <title>Genomic Encyclopedia of Type Strains, Phase IV (KMG-IV): sequencing the most valuable type-strain genomes for metagenomic binning, comparative biology and taxonomic classification.</title>
        <authorList>
            <person name="Goeker M."/>
        </authorList>
    </citation>
    <scope>NUCLEOTIDE SEQUENCE [LARGE SCALE GENOMIC DNA]</scope>
    <source>
        <strain evidence="7 8">DSM 103428</strain>
    </source>
</reference>
<keyword evidence="1" id="KW-0808">Transferase</keyword>
<name>A0A4R1L4G6_9BACT</name>